<evidence type="ECO:0000256" key="11">
    <source>
        <dbReference type="ARBA" id="ARBA00023211"/>
    </source>
</evidence>
<comment type="caution">
    <text evidence="18">The sequence shown here is derived from an EMBL/GenBank/DDBJ whole genome shotgun (WGS) entry which is preliminary data.</text>
</comment>
<dbReference type="InterPro" id="IPR016185">
    <property type="entry name" value="PreATP-grasp_dom_sf"/>
</dbReference>
<evidence type="ECO:0000259" key="17">
    <source>
        <dbReference type="PROSITE" id="PS50979"/>
    </source>
</evidence>
<dbReference type="Gene3D" id="3.30.470.20">
    <property type="entry name" value="ATP-grasp fold, B domain"/>
    <property type="match status" value="1"/>
</dbReference>
<keyword evidence="5" id="KW-0479">Metal-binding</keyword>
<sequence>MLKKVLVANRGEIACRIIKTLKKMQIKSVAVYSDADEHSLHRKMADESVYLGSSAASESYCNMPKIISAIEASGASAVHPGFGFLAENAAFVRMLEKKKIIFIGPSAHIISKMGDKIEAKKAAQAAGVPVIKGFNDKLFSAAHAVSIAESIGFPVMLKAAAGGGGKGMRVVYNTEDMVQNYNLATNEALKSFGDGTIFIEKYIEDPRHIEIQVICDKHGGVVCLGERECSIQRKHQKIIEEAPSIAMDDRLRKSMYKSCIKLLKQEQYFSAGTIEFLLDRRGNFYFLEMNTRIQVEHTVTEMVTGLDIVELMVQVAADVPLDFTQKDVSVNGWAIESRICAEIPKKDFMPSGGVILKYREPDIDGIRIDSGIQEGDMVTPFYDAMLLKLCVYGKDRMSAIDKMSNALDNFILDGPSTNIEFLSAIFLDKNFRAGKFSTNFIAECFEGGVKEHKLDYKEICTLMVIAAYIYLSDALRGFSSVSTGLANENINIKFLQEFVGSNLFIKHGDNVCKVKILSILDGLLVELDEKKIFLSTDWWFGDNIFYGNINNEKVNVYIKLQNNKYIMRHHGFTIRCEVFEEHVNELMHLMPSFNPLNSDASLLVSPINGMVSAIMVAPGDRVMVGDTLCIITAMKMENVIKAEVDAIVNEIKIKPGDLVNPDSILMLLDVG</sequence>
<dbReference type="InterPro" id="IPR000089">
    <property type="entry name" value="Biotin_lipoyl"/>
</dbReference>
<keyword evidence="7 14" id="KW-0067">ATP-binding</keyword>
<name>A0ABM9N7V9_9RICK</name>
<dbReference type="Pfam" id="PF18140">
    <property type="entry name" value="PCC_BT"/>
    <property type="match status" value="1"/>
</dbReference>
<protein>
    <recommendedName>
        <fullName evidence="3">propionyl-CoA carboxylase</fullName>
        <ecNumber evidence="3">6.4.1.3</ecNumber>
    </recommendedName>
</protein>
<dbReference type="RefSeq" id="WP_338363367.1">
    <property type="nucleotide sequence ID" value="NZ_CAWVOK010000003.1"/>
</dbReference>
<dbReference type="SMART" id="SM00878">
    <property type="entry name" value="Biotin_carb_C"/>
    <property type="match status" value="1"/>
</dbReference>
<dbReference type="InterPro" id="IPR011764">
    <property type="entry name" value="Biotin_carboxylation_dom"/>
</dbReference>
<dbReference type="SUPFAM" id="SSF51230">
    <property type="entry name" value="Single hybrid motif"/>
    <property type="match status" value="1"/>
</dbReference>
<dbReference type="InterPro" id="IPR001882">
    <property type="entry name" value="Biotin_BS"/>
</dbReference>
<dbReference type="Gene3D" id="2.40.50.100">
    <property type="match status" value="1"/>
</dbReference>
<evidence type="ECO:0000256" key="1">
    <source>
        <dbReference type="ARBA" id="ARBA00001953"/>
    </source>
</evidence>
<evidence type="ECO:0000256" key="14">
    <source>
        <dbReference type="PROSITE-ProRule" id="PRU00409"/>
    </source>
</evidence>
<dbReference type="Gene3D" id="3.30.700.30">
    <property type="match status" value="1"/>
</dbReference>
<keyword evidence="4 18" id="KW-0436">Ligase</keyword>
<organism evidence="18 19">
    <name type="scientific">Candidatus Xenohaliotis californiensis</name>
    <dbReference type="NCBI Taxonomy" id="84677"/>
    <lineage>
        <taxon>Bacteria</taxon>
        <taxon>Pseudomonadati</taxon>
        <taxon>Pseudomonadota</taxon>
        <taxon>Alphaproteobacteria</taxon>
        <taxon>Rickettsiales</taxon>
        <taxon>Anaplasmataceae</taxon>
        <taxon>Candidatus Xenohaliotis</taxon>
    </lineage>
</organism>
<keyword evidence="10" id="KW-0443">Lipid metabolism</keyword>
<dbReference type="InterPro" id="IPR011053">
    <property type="entry name" value="Single_hybrid_motif"/>
</dbReference>
<dbReference type="PROSITE" id="PS50975">
    <property type="entry name" value="ATP_GRASP"/>
    <property type="match status" value="1"/>
</dbReference>
<feature type="domain" description="Biotin carboxylation" evidence="17">
    <location>
        <begin position="1"/>
        <end position="446"/>
    </location>
</feature>
<evidence type="ECO:0000256" key="4">
    <source>
        <dbReference type="ARBA" id="ARBA00022598"/>
    </source>
</evidence>
<evidence type="ECO:0000256" key="2">
    <source>
        <dbReference type="ARBA" id="ARBA00005060"/>
    </source>
</evidence>
<dbReference type="PROSITE" id="PS00866">
    <property type="entry name" value="CPSASE_1"/>
    <property type="match status" value="1"/>
</dbReference>
<keyword evidence="6 14" id="KW-0547">Nucleotide-binding</keyword>
<evidence type="ECO:0000259" key="16">
    <source>
        <dbReference type="PROSITE" id="PS50975"/>
    </source>
</evidence>
<dbReference type="EC" id="6.4.1.3" evidence="3"/>
<dbReference type="InterPro" id="IPR050856">
    <property type="entry name" value="Biotin_carboxylase_complex"/>
</dbReference>
<evidence type="ECO:0000256" key="10">
    <source>
        <dbReference type="ARBA" id="ARBA00023098"/>
    </source>
</evidence>
<dbReference type="CDD" id="cd06850">
    <property type="entry name" value="biotinyl_domain"/>
    <property type="match status" value="1"/>
</dbReference>
<dbReference type="InterPro" id="IPR005481">
    <property type="entry name" value="BC-like_N"/>
</dbReference>
<keyword evidence="12" id="KW-0092">Biotin</keyword>
<evidence type="ECO:0000256" key="7">
    <source>
        <dbReference type="ARBA" id="ARBA00022840"/>
    </source>
</evidence>
<evidence type="ECO:0000256" key="8">
    <source>
        <dbReference type="ARBA" id="ARBA00022842"/>
    </source>
</evidence>
<dbReference type="PROSITE" id="PS00188">
    <property type="entry name" value="BIOTIN"/>
    <property type="match status" value="1"/>
</dbReference>
<keyword evidence="8" id="KW-0460">Magnesium</keyword>
<evidence type="ECO:0000256" key="6">
    <source>
        <dbReference type="ARBA" id="ARBA00022741"/>
    </source>
</evidence>
<evidence type="ECO:0000256" key="5">
    <source>
        <dbReference type="ARBA" id="ARBA00022723"/>
    </source>
</evidence>
<dbReference type="SUPFAM" id="SSF51246">
    <property type="entry name" value="Rudiment single hybrid motif"/>
    <property type="match status" value="1"/>
</dbReference>
<dbReference type="Pfam" id="PF00289">
    <property type="entry name" value="Biotin_carb_N"/>
    <property type="match status" value="1"/>
</dbReference>
<evidence type="ECO:0000256" key="13">
    <source>
        <dbReference type="ARBA" id="ARBA00049495"/>
    </source>
</evidence>
<dbReference type="InterPro" id="IPR005479">
    <property type="entry name" value="CPAse_ATP-bd"/>
</dbReference>
<evidence type="ECO:0000313" key="19">
    <source>
        <dbReference type="Proteomes" id="UP001314181"/>
    </source>
</evidence>
<dbReference type="PROSITE" id="PS00867">
    <property type="entry name" value="CPSASE_2"/>
    <property type="match status" value="1"/>
</dbReference>
<dbReference type="PROSITE" id="PS50968">
    <property type="entry name" value="BIOTINYL_LIPOYL"/>
    <property type="match status" value="1"/>
</dbReference>
<accession>A0ABM9N7V9</accession>
<keyword evidence="11" id="KW-0464">Manganese</keyword>
<dbReference type="EMBL" id="CAWVOK010000003">
    <property type="protein sequence ID" value="CAK8162374.1"/>
    <property type="molecule type" value="Genomic_DNA"/>
</dbReference>
<dbReference type="InterPro" id="IPR041265">
    <property type="entry name" value="PCC_BT"/>
</dbReference>
<reference evidence="18 19" key="1">
    <citation type="submission" date="2024-01" db="EMBL/GenBank/DDBJ databases">
        <authorList>
            <person name="Kunselman E."/>
        </authorList>
    </citation>
    <scope>NUCLEOTIDE SEQUENCE [LARGE SCALE GENOMIC DNA]</scope>
    <source>
        <strain evidence="18">2 abalone samples</strain>
    </source>
</reference>
<evidence type="ECO:0000256" key="3">
    <source>
        <dbReference type="ARBA" id="ARBA00013050"/>
    </source>
</evidence>
<gene>
    <name evidence="18" type="primary">pccA</name>
    <name evidence="18" type="ORF">CAXC1_120056</name>
</gene>
<dbReference type="PANTHER" id="PTHR18866:SF33">
    <property type="entry name" value="METHYLCROTONOYL-COA CARBOXYLASE SUBUNIT ALPHA, MITOCHONDRIAL-RELATED"/>
    <property type="match status" value="1"/>
</dbReference>
<evidence type="ECO:0000256" key="9">
    <source>
        <dbReference type="ARBA" id="ARBA00022963"/>
    </source>
</evidence>
<keyword evidence="19" id="KW-1185">Reference proteome</keyword>
<dbReference type="SUPFAM" id="SSF52440">
    <property type="entry name" value="PreATP-grasp domain"/>
    <property type="match status" value="1"/>
</dbReference>
<evidence type="ECO:0000256" key="12">
    <source>
        <dbReference type="ARBA" id="ARBA00023267"/>
    </source>
</evidence>
<dbReference type="Pfam" id="PF02786">
    <property type="entry name" value="CPSase_L_D2"/>
    <property type="match status" value="1"/>
</dbReference>
<dbReference type="InterPro" id="IPR011054">
    <property type="entry name" value="Rudment_hybrid_motif"/>
</dbReference>
<proteinExistence type="predicted"/>
<evidence type="ECO:0000259" key="15">
    <source>
        <dbReference type="PROSITE" id="PS50968"/>
    </source>
</evidence>
<comment type="cofactor">
    <cofactor evidence="1">
        <name>biotin</name>
        <dbReference type="ChEBI" id="CHEBI:57586"/>
    </cofactor>
</comment>
<comment type="catalytic activity">
    <reaction evidence="13">
        <text>propanoyl-CoA + hydrogencarbonate + ATP = (S)-methylmalonyl-CoA + ADP + phosphate + H(+)</text>
        <dbReference type="Rhea" id="RHEA:23720"/>
        <dbReference type="ChEBI" id="CHEBI:15378"/>
        <dbReference type="ChEBI" id="CHEBI:17544"/>
        <dbReference type="ChEBI" id="CHEBI:30616"/>
        <dbReference type="ChEBI" id="CHEBI:43474"/>
        <dbReference type="ChEBI" id="CHEBI:57327"/>
        <dbReference type="ChEBI" id="CHEBI:57392"/>
        <dbReference type="ChEBI" id="CHEBI:456216"/>
        <dbReference type="EC" id="6.4.1.3"/>
    </reaction>
    <physiologicalReaction direction="left-to-right" evidence="13">
        <dbReference type="Rhea" id="RHEA:23721"/>
    </physiologicalReaction>
</comment>
<feature type="domain" description="Lipoyl-binding" evidence="15">
    <location>
        <begin position="593"/>
        <end position="669"/>
    </location>
</feature>
<dbReference type="InterPro" id="IPR005482">
    <property type="entry name" value="Biotin_COase_C"/>
</dbReference>
<dbReference type="SUPFAM" id="SSF56059">
    <property type="entry name" value="Glutathione synthetase ATP-binding domain-like"/>
    <property type="match status" value="1"/>
</dbReference>
<evidence type="ECO:0000313" key="18">
    <source>
        <dbReference type="EMBL" id="CAK8162374.1"/>
    </source>
</evidence>
<dbReference type="InterPro" id="IPR011761">
    <property type="entry name" value="ATP-grasp"/>
</dbReference>
<dbReference type="PROSITE" id="PS50979">
    <property type="entry name" value="BC"/>
    <property type="match status" value="1"/>
</dbReference>
<dbReference type="PANTHER" id="PTHR18866">
    <property type="entry name" value="CARBOXYLASE:PYRUVATE/ACETYL-COA/PROPIONYL-COA CARBOXYLASE"/>
    <property type="match status" value="1"/>
</dbReference>
<feature type="domain" description="ATP-grasp" evidence="16">
    <location>
        <begin position="120"/>
        <end position="317"/>
    </location>
</feature>
<dbReference type="GO" id="GO:0004658">
    <property type="term" value="F:propionyl-CoA carboxylase activity"/>
    <property type="evidence" value="ECO:0007669"/>
    <property type="project" value="UniProtKB-EC"/>
</dbReference>
<dbReference type="Proteomes" id="UP001314181">
    <property type="component" value="Unassembled WGS sequence"/>
</dbReference>
<comment type="pathway">
    <text evidence="2">Metabolic intermediate metabolism; propanoyl-CoA degradation; succinyl-CoA from propanoyl-CoA: step 1/3.</text>
</comment>
<dbReference type="Pfam" id="PF00364">
    <property type="entry name" value="Biotin_lipoyl"/>
    <property type="match status" value="1"/>
</dbReference>
<keyword evidence="9" id="KW-0442">Lipid degradation</keyword>
<dbReference type="Pfam" id="PF02785">
    <property type="entry name" value="Biotin_carb_C"/>
    <property type="match status" value="1"/>
</dbReference>